<evidence type="ECO:0000313" key="2">
    <source>
        <dbReference type="Proteomes" id="UP000642265"/>
    </source>
</evidence>
<name>A0A8I0TBD8_BRUAN</name>
<dbReference type="AlphaFoldDB" id="A0A8I0TBD8"/>
<dbReference type="Proteomes" id="UP000642265">
    <property type="component" value="Unassembled WGS sequence"/>
</dbReference>
<reference evidence="1" key="1">
    <citation type="submission" date="2020-09" db="EMBL/GenBank/DDBJ databases">
        <authorList>
            <person name="Dalcin Martins P."/>
        </authorList>
    </citation>
    <scope>NUCLEOTIDE SEQUENCE</scope>
    <source>
        <strain evidence="1">MAG47</strain>
    </source>
</reference>
<gene>
    <name evidence="1" type="ORF">IH622_22790</name>
</gene>
<accession>A0A8I0TBD8</accession>
<proteinExistence type="predicted"/>
<reference evidence="1" key="2">
    <citation type="submission" date="2020-10" db="EMBL/GenBank/DDBJ databases">
        <title>Enrichment of novel Verrucomicrobia, Bacteroidetes and Krumholzibacteria in an oxygen-limited, methane- and iron-fed bioreactor inoculated with Bothnian Sea sediments.</title>
        <authorList>
            <person name="Martins P.D."/>
            <person name="de Jong A."/>
            <person name="Lenstra W.K."/>
            <person name="van Helmond N.A.G.M."/>
            <person name="Slomp C.P."/>
            <person name="Jetten M.S.M."/>
            <person name="Welte C.U."/>
            <person name="Rasigraf O."/>
        </authorList>
    </citation>
    <scope>NUCLEOTIDE SEQUENCE</scope>
    <source>
        <strain evidence="1">MAG47</strain>
    </source>
</reference>
<comment type="caution">
    <text evidence="1">The sequence shown here is derived from an EMBL/GenBank/DDBJ whole genome shotgun (WGS) entry which is preliminary data.</text>
</comment>
<sequence>MSYRERKDHAVTSAEQDLGGHIIRDGLVRSFRFNSLYTDKFSKLERKGDYPFASHSRIESGKYAYKSTYAFTLTWTPGQMVITGDCGDLTLTHYHAMADFEGAIGWALHSDFDYLLGKSNSRREYVQEETWKWFKDHLNEEVFNALLGSYDWREKKRNTKYSQRAELRAWRRSKPKWNKRAGQTKADFIDELRWWQEDRPEDIFRIPDCDVWDRWNQLRKALSFYEEQYSVTKSEDRHQLLEEAEGEFHSEEAALNFLYGKMEMDDPYVCQDYPWRDYYLIACIQHGCRMIQQQLNLKEVA</sequence>
<protein>
    <submittedName>
        <fullName evidence="1">Uncharacterized protein</fullName>
    </submittedName>
</protein>
<dbReference type="EMBL" id="JACZKO010000063">
    <property type="protein sequence ID" value="MBE0563624.1"/>
    <property type="molecule type" value="Genomic_DNA"/>
</dbReference>
<organism evidence="1 2">
    <name type="scientific">Brucella anthropi</name>
    <name type="common">Ochrobactrum anthropi</name>
    <dbReference type="NCBI Taxonomy" id="529"/>
    <lineage>
        <taxon>Bacteria</taxon>
        <taxon>Pseudomonadati</taxon>
        <taxon>Pseudomonadota</taxon>
        <taxon>Alphaproteobacteria</taxon>
        <taxon>Hyphomicrobiales</taxon>
        <taxon>Brucellaceae</taxon>
        <taxon>Brucella/Ochrobactrum group</taxon>
        <taxon>Brucella</taxon>
    </lineage>
</organism>
<evidence type="ECO:0000313" key="1">
    <source>
        <dbReference type="EMBL" id="MBE0563624.1"/>
    </source>
</evidence>